<dbReference type="InterPro" id="IPR029063">
    <property type="entry name" value="SAM-dependent_MTases_sf"/>
</dbReference>
<dbReference type="RefSeq" id="WP_379951598.1">
    <property type="nucleotide sequence ID" value="NZ_JBHMAF010000193.1"/>
</dbReference>
<dbReference type="Gene3D" id="3.40.50.150">
    <property type="entry name" value="Vaccinia Virus protein VP39"/>
    <property type="match status" value="1"/>
</dbReference>
<dbReference type="GO" id="GO:0102208">
    <property type="term" value="F:2-polyprenyl-6-hydroxyphenol methylase activity"/>
    <property type="evidence" value="ECO:0007669"/>
    <property type="project" value="UniProtKB-EC"/>
</dbReference>
<dbReference type="SUPFAM" id="SSF53335">
    <property type="entry name" value="S-adenosyl-L-methionine-dependent methyltransferases"/>
    <property type="match status" value="1"/>
</dbReference>
<dbReference type="Proteomes" id="UP001589609">
    <property type="component" value="Unassembled WGS sequence"/>
</dbReference>
<evidence type="ECO:0000259" key="1">
    <source>
        <dbReference type="Pfam" id="PF08241"/>
    </source>
</evidence>
<keyword evidence="2" id="KW-0489">Methyltransferase</keyword>
<dbReference type="EMBL" id="JBHMAF010000193">
    <property type="protein sequence ID" value="MFB9761425.1"/>
    <property type="molecule type" value="Genomic_DNA"/>
</dbReference>
<dbReference type="PANTHER" id="PTHR43861:SF1">
    <property type="entry name" value="TRANS-ACONITATE 2-METHYLTRANSFERASE"/>
    <property type="match status" value="1"/>
</dbReference>
<feature type="domain" description="Methyltransferase type 11" evidence="1">
    <location>
        <begin position="47"/>
        <end position="141"/>
    </location>
</feature>
<dbReference type="InterPro" id="IPR013216">
    <property type="entry name" value="Methyltransf_11"/>
</dbReference>
<reference evidence="2 3" key="1">
    <citation type="submission" date="2024-09" db="EMBL/GenBank/DDBJ databases">
        <authorList>
            <person name="Sun Q."/>
            <person name="Mori K."/>
        </authorList>
    </citation>
    <scope>NUCLEOTIDE SEQUENCE [LARGE SCALE GENOMIC DNA]</scope>
    <source>
        <strain evidence="2 3">JCM 11201</strain>
    </source>
</reference>
<dbReference type="CDD" id="cd02440">
    <property type="entry name" value="AdoMet_MTases"/>
    <property type="match status" value="1"/>
</dbReference>
<dbReference type="GO" id="GO:0061542">
    <property type="term" value="F:3-demethylubiquinol 3-O-methyltransferase activity"/>
    <property type="evidence" value="ECO:0007669"/>
    <property type="project" value="UniProtKB-EC"/>
</dbReference>
<dbReference type="EC" id="2.1.1.64" evidence="2"/>
<gene>
    <name evidence="2" type="ORF">ACFFMS_24570</name>
</gene>
<keyword evidence="2" id="KW-0808">Transferase</keyword>
<accession>A0ABV5WLH3</accession>
<organism evidence="2 3">
    <name type="scientific">Ectobacillus funiculus</name>
    <dbReference type="NCBI Taxonomy" id="137993"/>
    <lineage>
        <taxon>Bacteria</taxon>
        <taxon>Bacillati</taxon>
        <taxon>Bacillota</taxon>
        <taxon>Bacilli</taxon>
        <taxon>Bacillales</taxon>
        <taxon>Bacillaceae</taxon>
        <taxon>Ectobacillus</taxon>
    </lineage>
</organism>
<protein>
    <submittedName>
        <fullName evidence="2">Class I SAM-dependent methyltransferase</fullName>
        <ecNumber evidence="2">2.1.1.222</ecNumber>
        <ecNumber evidence="2">2.1.1.64</ecNumber>
    </submittedName>
</protein>
<name>A0ABV5WLH3_9BACI</name>
<evidence type="ECO:0000313" key="3">
    <source>
        <dbReference type="Proteomes" id="UP001589609"/>
    </source>
</evidence>
<comment type="caution">
    <text evidence="2">The sequence shown here is derived from an EMBL/GenBank/DDBJ whole genome shotgun (WGS) entry which is preliminary data.</text>
</comment>
<keyword evidence="3" id="KW-1185">Reference proteome</keyword>
<dbReference type="Pfam" id="PF08241">
    <property type="entry name" value="Methyltransf_11"/>
    <property type="match status" value="1"/>
</dbReference>
<evidence type="ECO:0000313" key="2">
    <source>
        <dbReference type="EMBL" id="MFB9761425.1"/>
    </source>
</evidence>
<dbReference type="GO" id="GO:0032259">
    <property type="term" value="P:methylation"/>
    <property type="evidence" value="ECO:0007669"/>
    <property type="project" value="UniProtKB-KW"/>
</dbReference>
<dbReference type="EC" id="2.1.1.222" evidence="2"/>
<dbReference type="PANTHER" id="PTHR43861">
    <property type="entry name" value="TRANS-ACONITATE 2-METHYLTRANSFERASE-RELATED"/>
    <property type="match status" value="1"/>
</dbReference>
<proteinExistence type="predicted"/>
<sequence>MKQNIYDNPTFFEEYRKLRDSGINYNNFVEQPAFKETLPDLTNKKILDLGCGMGEFTRYCVTKGAIEVVGVDISKNMIDVARQHSSYAEISYINSSIEELKLPIGYFDVVVSSLALHYIKDYSDAIKKVNNCLKKGGTFIFSIEHPIVTARKKMDGWITDENGDTLYFPVDNYQEEGERTQFWYIDGVVKYHRTFSTLINQLIINGFQLEQLVEPVPIKAGLDAMPKIKNELRKPSFLIVKSTKLEGRDN</sequence>